<feature type="chain" id="PRO_5009209575" evidence="1">
    <location>
        <begin position="23"/>
        <end position="281"/>
    </location>
</feature>
<evidence type="ECO:0000313" key="3">
    <source>
        <dbReference type="EMBL" id="OFC70029.1"/>
    </source>
</evidence>
<dbReference type="GO" id="GO:0006631">
    <property type="term" value="P:fatty acid metabolic process"/>
    <property type="evidence" value="ECO:0007669"/>
    <property type="project" value="TreeGrafter"/>
</dbReference>
<name>A0A1E7Z932_9ALTE</name>
<dbReference type="Proteomes" id="UP000175691">
    <property type="component" value="Unassembled WGS sequence"/>
</dbReference>
<dbReference type="GO" id="GO:0047617">
    <property type="term" value="F:fatty acyl-CoA hydrolase activity"/>
    <property type="evidence" value="ECO:0007669"/>
    <property type="project" value="TreeGrafter"/>
</dbReference>
<dbReference type="GO" id="GO:0006637">
    <property type="term" value="P:acyl-CoA metabolic process"/>
    <property type="evidence" value="ECO:0007669"/>
    <property type="project" value="TreeGrafter"/>
</dbReference>
<evidence type="ECO:0000259" key="2">
    <source>
        <dbReference type="Pfam" id="PF08840"/>
    </source>
</evidence>
<comment type="caution">
    <text evidence="3">The sequence shown here is derived from an EMBL/GenBank/DDBJ whole genome shotgun (WGS) entry which is preliminary data.</text>
</comment>
<feature type="domain" description="BAAT/Acyl-CoA thioester hydrolase C-terminal" evidence="2">
    <location>
        <begin position="94"/>
        <end position="273"/>
    </location>
</feature>
<evidence type="ECO:0000313" key="4">
    <source>
        <dbReference type="Proteomes" id="UP000175691"/>
    </source>
</evidence>
<gene>
    <name evidence="3" type="ORF">BFC18_15745</name>
</gene>
<dbReference type="InterPro" id="IPR014940">
    <property type="entry name" value="BAAT_C"/>
</dbReference>
<dbReference type="OrthoDB" id="8922993at2"/>
<dbReference type="Gene3D" id="3.40.50.1820">
    <property type="entry name" value="alpha/beta hydrolase"/>
    <property type="match status" value="1"/>
</dbReference>
<sequence length="281" mass="31276">MKLIIKKLLCALSFLAPTLAIGSTVQKIDFEDHGFVAHYYAQSPESLKQPIIVLGGSEGGIPTRLAQVIADNGFPTLAVAYFKEESLPDELEKIPLEYFEKAKNWLRHKHPEYNNLTLVGWSKGAELSLLLASQDTAFNRVIAIAPSAVVWAGILKDWQKTPGSSWTREQQALPFVQFNPSGAVNGLLDLYSQSLANRQDGGKATIKTENIQGNVVLYSGGKDEIWPSNLMAEKVCQRMQRNKLSTCEHVNYPALSHLLDYKFLDKSEQSYQTFVSSLESK</sequence>
<keyword evidence="4" id="KW-1185">Reference proteome</keyword>
<dbReference type="AlphaFoldDB" id="A0A1E7Z932"/>
<keyword evidence="3" id="KW-0378">Hydrolase</keyword>
<feature type="signal peptide" evidence="1">
    <location>
        <begin position="1"/>
        <end position="22"/>
    </location>
</feature>
<organism evidence="3 4">
    <name type="scientific">Alteromonas confluentis</name>
    <dbReference type="NCBI Taxonomy" id="1656094"/>
    <lineage>
        <taxon>Bacteria</taxon>
        <taxon>Pseudomonadati</taxon>
        <taxon>Pseudomonadota</taxon>
        <taxon>Gammaproteobacteria</taxon>
        <taxon>Alteromonadales</taxon>
        <taxon>Alteromonadaceae</taxon>
        <taxon>Alteromonas/Salinimonas group</taxon>
        <taxon>Alteromonas</taxon>
    </lineage>
</organism>
<dbReference type="SUPFAM" id="SSF53474">
    <property type="entry name" value="alpha/beta-Hydrolases"/>
    <property type="match status" value="1"/>
</dbReference>
<dbReference type="RefSeq" id="WP_070126277.1">
    <property type="nucleotide sequence ID" value="NZ_MDHN01000032.1"/>
</dbReference>
<keyword evidence="1" id="KW-0732">Signal</keyword>
<reference evidence="3 4" key="1">
    <citation type="submission" date="2016-08" db="EMBL/GenBank/DDBJ databases">
        <authorList>
            <person name="Seilhamer J.J."/>
        </authorList>
    </citation>
    <scope>NUCLEOTIDE SEQUENCE [LARGE SCALE GENOMIC DNA]</scope>
    <source>
        <strain evidence="3 4">KCTC 42603</strain>
    </source>
</reference>
<dbReference type="STRING" id="1656094.BFC18_15745"/>
<accession>A0A1E7Z932</accession>
<proteinExistence type="predicted"/>
<dbReference type="PANTHER" id="PTHR10824:SF4">
    <property type="entry name" value="ACYL-COENZYME A THIOESTERASE 1-LIKE"/>
    <property type="match status" value="1"/>
</dbReference>
<dbReference type="PANTHER" id="PTHR10824">
    <property type="entry name" value="ACYL-COENZYME A THIOESTERASE-RELATED"/>
    <property type="match status" value="1"/>
</dbReference>
<protein>
    <submittedName>
        <fullName evidence="3">Dienelactone hydrolase</fullName>
    </submittedName>
</protein>
<dbReference type="InterPro" id="IPR029058">
    <property type="entry name" value="AB_hydrolase_fold"/>
</dbReference>
<evidence type="ECO:0000256" key="1">
    <source>
        <dbReference type="SAM" id="SignalP"/>
    </source>
</evidence>
<dbReference type="Pfam" id="PF08840">
    <property type="entry name" value="BAAT_C"/>
    <property type="match status" value="1"/>
</dbReference>
<dbReference type="EMBL" id="MDHN01000032">
    <property type="protein sequence ID" value="OFC70029.1"/>
    <property type="molecule type" value="Genomic_DNA"/>
</dbReference>